<keyword evidence="1" id="KW-1133">Transmembrane helix</keyword>
<dbReference type="AlphaFoldDB" id="A0A0X3NXG8"/>
<keyword evidence="1" id="KW-0472">Membrane</keyword>
<feature type="transmembrane region" description="Helical" evidence="1">
    <location>
        <begin position="12"/>
        <end position="32"/>
    </location>
</feature>
<evidence type="ECO:0000313" key="2">
    <source>
        <dbReference type="EMBL" id="JAP44389.1"/>
    </source>
</evidence>
<dbReference type="EMBL" id="GEEE01020706">
    <property type="protein sequence ID" value="JAP42519.1"/>
    <property type="molecule type" value="Transcribed_RNA"/>
</dbReference>
<sequence>MRLTGQKQSVACLRGSLMSAEGVLTCGLIYAYHKNHSRFKAKRTSECSFGFSLVVLFNALAGHTAHLNQSTGCLGSITVFSLVLKIKSKDIRVTYFRGQDKVEWTSSAIGCGRRLVILSRLSLRSLAVTLLEERLGGFCCRLV</sequence>
<gene>
    <name evidence="2" type="ORF">TR113736</name>
</gene>
<dbReference type="EMBL" id="GEEE01023443">
    <property type="protein sequence ID" value="JAP39782.1"/>
    <property type="molecule type" value="Transcribed_RNA"/>
</dbReference>
<dbReference type="EMBL" id="GEEE01018127">
    <property type="protein sequence ID" value="JAP45098.1"/>
    <property type="molecule type" value="Transcribed_RNA"/>
</dbReference>
<dbReference type="EMBL" id="GEEE01012383">
    <property type="protein sequence ID" value="JAP50842.1"/>
    <property type="molecule type" value="Transcribed_RNA"/>
</dbReference>
<accession>A0A0X3NXG8</accession>
<dbReference type="EMBL" id="GEEE01004186">
    <property type="protein sequence ID" value="JAP59039.1"/>
    <property type="molecule type" value="Transcribed_RNA"/>
</dbReference>
<keyword evidence="1" id="KW-0812">Transmembrane</keyword>
<proteinExistence type="predicted"/>
<reference evidence="2" key="1">
    <citation type="submission" date="2016-01" db="EMBL/GenBank/DDBJ databases">
        <title>Reference transcriptome for the parasite Schistocephalus solidus: insights into the molecular evolution of parasitism.</title>
        <authorList>
            <person name="Hebert F.O."/>
            <person name="Grambauer S."/>
            <person name="Barber I."/>
            <person name="Landry C.R."/>
            <person name="Aubin-Horth N."/>
        </authorList>
    </citation>
    <scope>NUCLEOTIDE SEQUENCE</scope>
</reference>
<name>A0A0X3NXG8_SCHSO</name>
<dbReference type="EMBL" id="GEEE01018836">
    <property type="protein sequence ID" value="JAP44389.1"/>
    <property type="molecule type" value="Transcribed_RNA"/>
</dbReference>
<evidence type="ECO:0000256" key="1">
    <source>
        <dbReference type="SAM" id="Phobius"/>
    </source>
</evidence>
<organism evidence="2">
    <name type="scientific">Schistocephalus solidus</name>
    <name type="common">Tapeworm</name>
    <dbReference type="NCBI Taxonomy" id="70667"/>
    <lineage>
        <taxon>Eukaryota</taxon>
        <taxon>Metazoa</taxon>
        <taxon>Spiralia</taxon>
        <taxon>Lophotrochozoa</taxon>
        <taxon>Platyhelminthes</taxon>
        <taxon>Cestoda</taxon>
        <taxon>Eucestoda</taxon>
        <taxon>Diphyllobothriidea</taxon>
        <taxon>Diphyllobothriidae</taxon>
        <taxon>Schistocephalus</taxon>
    </lineage>
</organism>
<protein>
    <submittedName>
        <fullName evidence="2">Uncharacterized protein</fullName>
    </submittedName>
</protein>